<accession>A0A974WE81</accession>
<keyword evidence="2" id="KW-1185">Reference proteome</keyword>
<dbReference type="EMBL" id="CP070608">
    <property type="protein sequence ID" value="QSE96689.1"/>
    <property type="molecule type" value="Genomic_DNA"/>
</dbReference>
<organism evidence="1 2">
    <name type="scientific">Fulvivirga lutea</name>
    <dbReference type="NCBI Taxonomy" id="2810512"/>
    <lineage>
        <taxon>Bacteria</taxon>
        <taxon>Pseudomonadati</taxon>
        <taxon>Bacteroidota</taxon>
        <taxon>Cytophagia</taxon>
        <taxon>Cytophagales</taxon>
        <taxon>Fulvivirgaceae</taxon>
        <taxon>Fulvivirga</taxon>
    </lineage>
</organism>
<evidence type="ECO:0000313" key="1">
    <source>
        <dbReference type="EMBL" id="QSE96689.1"/>
    </source>
</evidence>
<reference evidence="1" key="1">
    <citation type="submission" date="2021-02" db="EMBL/GenBank/DDBJ databases">
        <title>Fulvivirga sp. S481 isolated from sea water.</title>
        <authorList>
            <person name="Bae S.S."/>
            <person name="Baek K."/>
        </authorList>
    </citation>
    <scope>NUCLEOTIDE SEQUENCE</scope>
    <source>
        <strain evidence="1">S481</strain>
    </source>
</reference>
<evidence type="ECO:0000313" key="2">
    <source>
        <dbReference type="Proteomes" id="UP000662783"/>
    </source>
</evidence>
<sequence>MKSKLGYILLFLAAALIVLSIFQQSKINRLKTVEAKYKLLAENFKDLHSSYESNLKEYQAIKSKLDLNKQHLDSLARILMNKNTESTTELEAVSMEINSAINNIDTLSTRLSRPINIDSLFN</sequence>
<name>A0A974WE81_9BACT</name>
<gene>
    <name evidence="1" type="ORF">JR347_13945</name>
</gene>
<dbReference type="KEGG" id="fuv:JR347_13945"/>
<dbReference type="Proteomes" id="UP000662783">
    <property type="component" value="Chromosome"/>
</dbReference>
<protein>
    <submittedName>
        <fullName evidence="1">Uncharacterized protein</fullName>
    </submittedName>
</protein>
<proteinExistence type="predicted"/>
<dbReference type="AlphaFoldDB" id="A0A974WE81"/>
<dbReference type="RefSeq" id="WP_205721203.1">
    <property type="nucleotide sequence ID" value="NZ_CP070608.1"/>
</dbReference>